<dbReference type="NCBIfam" id="NF008966">
    <property type="entry name" value="PRK12311.1"/>
    <property type="match status" value="1"/>
</dbReference>
<comment type="caution">
    <text evidence="7">The sequence shown here is derived from an EMBL/GenBank/DDBJ whole genome shotgun (WGS) entry which is preliminary data.</text>
</comment>
<evidence type="ECO:0000256" key="3">
    <source>
        <dbReference type="ARBA" id="ARBA00023274"/>
    </source>
</evidence>
<dbReference type="InterPro" id="IPR023591">
    <property type="entry name" value="Ribosomal_uS2_flav_dom_sf"/>
</dbReference>
<evidence type="ECO:0000313" key="7">
    <source>
        <dbReference type="EMBL" id="KAB7785565.1"/>
    </source>
</evidence>
<evidence type="ECO:0000256" key="4">
    <source>
        <dbReference type="ARBA" id="ARBA00035256"/>
    </source>
</evidence>
<evidence type="ECO:0000256" key="2">
    <source>
        <dbReference type="ARBA" id="ARBA00022980"/>
    </source>
</evidence>
<dbReference type="Gene3D" id="1.10.150.20">
    <property type="entry name" value="5' to 3' exonuclease, C-terminal subdomain"/>
    <property type="match status" value="1"/>
</dbReference>
<dbReference type="FunFam" id="1.10.287.610:FF:000001">
    <property type="entry name" value="30S ribosomal protein S2"/>
    <property type="match status" value="1"/>
</dbReference>
<protein>
    <recommendedName>
        <fullName evidence="4 5">Small ribosomal subunit protein uS2</fullName>
    </recommendedName>
</protein>
<dbReference type="NCBIfam" id="TIGR01011">
    <property type="entry name" value="rpsB_bact"/>
    <property type="match status" value="1"/>
</dbReference>
<sequence>MAGDQAGYFLRGGINRREQRIMAVDFSMRQLLEAGAHFGHQSHRWNPKMQPYIFGTRNNIHIIDLAQTVPALHAALQAVSDTVARGGRVLFVGTKRQAADAIAEAAKRSAQYYVNSRWLGGMLTNWKTISGSIQRLRKVDETLEGGAVGLTKKERLMLTREKEKLEKALGGIKDMGGVPDLLFVIDTNKEQLAIKEAQRLGIPVAAIVDTNCNPDGISYIVPANDDAGRAIALYCDLIARAAIEGIGRGQGALGIDVGASEEPTAEELPANDDVVASVASDAIAPADVAALAESTEHFEQLAAPRGAPDDLTKLTGVGPQLVQKLNDAGVWHYWQIAAMQADDVAKLDADLKLNGRIARDGWVEQSRAFVEAAAA</sequence>
<keyword evidence="2 5" id="KW-0689">Ribosomal protein</keyword>
<dbReference type="InterPro" id="IPR005706">
    <property type="entry name" value="Ribosomal_uS2_bac/mit/plastid"/>
</dbReference>
<evidence type="ECO:0000256" key="6">
    <source>
        <dbReference type="RuleBase" id="RU003631"/>
    </source>
</evidence>
<keyword evidence="3 5" id="KW-0687">Ribonucleoprotein</keyword>
<dbReference type="SUPFAM" id="SSF52313">
    <property type="entry name" value="Ribosomal protein S2"/>
    <property type="match status" value="1"/>
</dbReference>
<dbReference type="InterPro" id="IPR018130">
    <property type="entry name" value="Ribosomal_uS2_CS"/>
</dbReference>
<evidence type="ECO:0000313" key="8">
    <source>
        <dbReference type="Proteomes" id="UP000469949"/>
    </source>
</evidence>
<gene>
    <name evidence="5" type="primary">rpsB</name>
    <name evidence="7" type="ORF">F8B43_2066</name>
</gene>
<dbReference type="AlphaFoldDB" id="A0A833N360"/>
<dbReference type="CDD" id="cd01425">
    <property type="entry name" value="RPS2"/>
    <property type="match status" value="1"/>
</dbReference>
<dbReference type="InterPro" id="IPR001865">
    <property type="entry name" value="Ribosomal_uS2"/>
</dbReference>
<comment type="similarity">
    <text evidence="1 5 6">Belongs to the universal ribosomal protein uS2 family.</text>
</comment>
<dbReference type="PRINTS" id="PR00395">
    <property type="entry name" value="RIBOSOMALS2"/>
</dbReference>
<reference evidence="7 8" key="1">
    <citation type="submission" date="2019-10" db="EMBL/GenBank/DDBJ databases">
        <title>Draft Genome Sequence of the Caffeine Degrading Methylotroph Methylorubrum populi PINKEL.</title>
        <authorList>
            <person name="Dawson S.C."/>
            <person name="Zhang X."/>
            <person name="Wright M.E."/>
            <person name="Sharma G."/>
            <person name="Langner J.T."/>
            <person name="Ditty J.L."/>
            <person name="Subuyuj G.A."/>
        </authorList>
    </citation>
    <scope>NUCLEOTIDE SEQUENCE [LARGE SCALE GENOMIC DNA]</scope>
    <source>
        <strain evidence="7 8">Pinkel</strain>
    </source>
</reference>
<dbReference type="Proteomes" id="UP000469949">
    <property type="component" value="Unassembled WGS sequence"/>
</dbReference>
<accession>A0A833N360</accession>
<evidence type="ECO:0000256" key="1">
    <source>
        <dbReference type="ARBA" id="ARBA00006242"/>
    </source>
</evidence>
<dbReference type="Pfam" id="PF00318">
    <property type="entry name" value="Ribosomal_S2"/>
    <property type="match status" value="1"/>
</dbReference>
<dbReference type="GO" id="GO:0022627">
    <property type="term" value="C:cytosolic small ribosomal subunit"/>
    <property type="evidence" value="ECO:0007669"/>
    <property type="project" value="TreeGrafter"/>
</dbReference>
<dbReference type="HAMAP" id="MF_00291_B">
    <property type="entry name" value="Ribosomal_uS2_B"/>
    <property type="match status" value="1"/>
</dbReference>
<proteinExistence type="inferred from homology"/>
<dbReference type="PROSITE" id="PS00963">
    <property type="entry name" value="RIBOSOMAL_S2_2"/>
    <property type="match status" value="1"/>
</dbReference>
<organism evidence="7 8">
    <name type="scientific">Methylorubrum populi</name>
    <dbReference type="NCBI Taxonomy" id="223967"/>
    <lineage>
        <taxon>Bacteria</taxon>
        <taxon>Pseudomonadati</taxon>
        <taxon>Pseudomonadota</taxon>
        <taxon>Alphaproteobacteria</taxon>
        <taxon>Hyphomicrobiales</taxon>
        <taxon>Methylobacteriaceae</taxon>
        <taxon>Methylorubrum</taxon>
    </lineage>
</organism>
<dbReference type="Gene3D" id="3.40.50.10490">
    <property type="entry name" value="Glucose-6-phosphate isomerase like protein, domain 1"/>
    <property type="match status" value="1"/>
</dbReference>
<dbReference type="GO" id="GO:0003735">
    <property type="term" value="F:structural constituent of ribosome"/>
    <property type="evidence" value="ECO:0007669"/>
    <property type="project" value="InterPro"/>
</dbReference>
<dbReference type="PROSITE" id="PS00962">
    <property type="entry name" value="RIBOSOMAL_S2_1"/>
    <property type="match status" value="1"/>
</dbReference>
<dbReference type="PANTHER" id="PTHR12534:SF0">
    <property type="entry name" value="SMALL RIBOSOMAL SUBUNIT PROTEIN US2M"/>
    <property type="match status" value="1"/>
</dbReference>
<dbReference type="PANTHER" id="PTHR12534">
    <property type="entry name" value="30S RIBOSOMAL PROTEIN S2 PROKARYOTIC AND ORGANELLAR"/>
    <property type="match status" value="1"/>
</dbReference>
<dbReference type="EMBL" id="WEKV01000009">
    <property type="protein sequence ID" value="KAB7785565.1"/>
    <property type="molecule type" value="Genomic_DNA"/>
</dbReference>
<dbReference type="Gene3D" id="1.10.287.610">
    <property type="entry name" value="Helix hairpin bin"/>
    <property type="match status" value="1"/>
</dbReference>
<name>A0A833N360_9HYPH</name>
<dbReference type="GO" id="GO:0006412">
    <property type="term" value="P:translation"/>
    <property type="evidence" value="ECO:0007669"/>
    <property type="project" value="UniProtKB-UniRule"/>
</dbReference>
<evidence type="ECO:0000256" key="5">
    <source>
        <dbReference type="HAMAP-Rule" id="MF_00291"/>
    </source>
</evidence>